<feature type="transmembrane region" description="Helical" evidence="2">
    <location>
        <begin position="61"/>
        <end position="86"/>
    </location>
</feature>
<evidence type="ECO:0000256" key="1">
    <source>
        <dbReference type="SAM" id="MobiDB-lite"/>
    </source>
</evidence>
<dbReference type="Proteomes" id="UP001281761">
    <property type="component" value="Unassembled WGS sequence"/>
</dbReference>
<feature type="transmembrane region" description="Helical" evidence="2">
    <location>
        <begin position="20"/>
        <end position="40"/>
    </location>
</feature>
<name>A0ABQ9Y518_9EUKA</name>
<evidence type="ECO:0000256" key="2">
    <source>
        <dbReference type="SAM" id="Phobius"/>
    </source>
</evidence>
<evidence type="ECO:0000313" key="3">
    <source>
        <dbReference type="EMBL" id="KAK2958831.1"/>
    </source>
</evidence>
<protein>
    <recommendedName>
        <fullName evidence="5">Transmembrane protein</fullName>
    </recommendedName>
</protein>
<dbReference type="EMBL" id="JARBJD010000034">
    <property type="protein sequence ID" value="KAK2958831.1"/>
    <property type="molecule type" value="Genomic_DNA"/>
</dbReference>
<keyword evidence="2" id="KW-0472">Membrane</keyword>
<reference evidence="3 4" key="1">
    <citation type="journal article" date="2022" name="bioRxiv">
        <title>Genomics of Preaxostyla Flagellates Illuminates Evolutionary Transitions and the Path Towards Mitochondrial Loss.</title>
        <authorList>
            <person name="Novak L.V.F."/>
            <person name="Treitli S.C."/>
            <person name="Pyrih J."/>
            <person name="Halakuc P."/>
            <person name="Pipaliya S.V."/>
            <person name="Vacek V."/>
            <person name="Brzon O."/>
            <person name="Soukal P."/>
            <person name="Eme L."/>
            <person name="Dacks J.B."/>
            <person name="Karnkowska A."/>
            <person name="Elias M."/>
            <person name="Hampl V."/>
        </authorList>
    </citation>
    <scope>NUCLEOTIDE SEQUENCE [LARGE SCALE GENOMIC DNA]</scope>
    <source>
        <strain evidence="3">NAU3</strain>
        <tissue evidence="3">Gut</tissue>
    </source>
</reference>
<feature type="transmembrane region" description="Helical" evidence="2">
    <location>
        <begin position="98"/>
        <end position="118"/>
    </location>
</feature>
<evidence type="ECO:0000313" key="4">
    <source>
        <dbReference type="Proteomes" id="UP001281761"/>
    </source>
</evidence>
<keyword evidence="2" id="KW-1133">Transmembrane helix</keyword>
<feature type="transmembrane region" description="Helical" evidence="2">
    <location>
        <begin position="160"/>
        <end position="185"/>
    </location>
</feature>
<accession>A0ABQ9Y518</accession>
<comment type="caution">
    <text evidence="3">The sequence shown here is derived from an EMBL/GenBank/DDBJ whole genome shotgun (WGS) entry which is preliminary data.</text>
</comment>
<sequence length="328" mass="36714">MTFPYEENSEPLTPFCHVTRWTDCTFHILALIILTIFFIWKHILPSIKTKQFRATISLIPHILLPITCIFRFVADFISVGICGAALDEGITRALLCASSNYIASFAFSIPLVNWARLLERTKKRKIGTTIVIVLIGFFMAIVPAVFLILIWVGYLRNKALGVAINAVELWYCAATSLLLAVCYLVEGIMILRYIHSLSVVTDPDVIKVINLIKCIVFDTTGAIVFVLLMDIQKKDKPTQQPPQVDNTELTTEPRTVTRWDSWGGMRHNSHISNFRMGEGATDEFAPKQALLSDTQPKMSGEPEDSSPSLSPAYTPMAVNNIIIQHSEV</sequence>
<evidence type="ECO:0008006" key="5">
    <source>
        <dbReference type="Google" id="ProtNLM"/>
    </source>
</evidence>
<keyword evidence="2" id="KW-0812">Transmembrane</keyword>
<organism evidence="3 4">
    <name type="scientific">Blattamonas nauphoetae</name>
    <dbReference type="NCBI Taxonomy" id="2049346"/>
    <lineage>
        <taxon>Eukaryota</taxon>
        <taxon>Metamonada</taxon>
        <taxon>Preaxostyla</taxon>
        <taxon>Oxymonadida</taxon>
        <taxon>Blattamonas</taxon>
    </lineage>
</organism>
<keyword evidence="4" id="KW-1185">Reference proteome</keyword>
<feature type="transmembrane region" description="Helical" evidence="2">
    <location>
        <begin position="130"/>
        <end position="154"/>
    </location>
</feature>
<feature type="region of interest" description="Disordered" evidence="1">
    <location>
        <begin position="290"/>
        <end position="313"/>
    </location>
</feature>
<gene>
    <name evidence="3" type="ORF">BLNAU_6079</name>
</gene>
<proteinExistence type="predicted"/>